<dbReference type="GO" id="GO:0008499">
    <property type="term" value="F:N-acetyl-beta-D-glucosaminide beta-(1,3)-galactosyltransferase activity"/>
    <property type="evidence" value="ECO:0007669"/>
    <property type="project" value="TreeGrafter"/>
</dbReference>
<comment type="subcellular location">
    <subcellularLocation>
        <location evidence="1 13">Golgi apparatus membrane</location>
        <topology evidence="1 13">Single-pass type II membrane protein</topology>
    </subcellularLocation>
</comment>
<evidence type="ECO:0000256" key="11">
    <source>
        <dbReference type="ARBA" id="ARBA00023136"/>
    </source>
</evidence>
<keyword evidence="11" id="KW-0472">Membrane</keyword>
<evidence type="ECO:0000256" key="4">
    <source>
        <dbReference type="ARBA" id="ARBA00022676"/>
    </source>
</evidence>
<keyword evidence="8" id="KW-1133">Transmembrane helix</keyword>
<dbReference type="KEGG" id="shr:116421393"/>
<dbReference type="RefSeq" id="XP_031806494.1">
    <property type="nucleotide sequence ID" value="XM_031950634.1"/>
</dbReference>
<proteinExistence type="inferred from homology"/>
<evidence type="ECO:0000256" key="13">
    <source>
        <dbReference type="RuleBase" id="RU363063"/>
    </source>
</evidence>
<comment type="similarity">
    <text evidence="3 13">Belongs to the glycosyltransferase 31 family.</text>
</comment>
<dbReference type="PANTHER" id="PTHR11214">
    <property type="entry name" value="BETA-1,3-N-ACETYLGLUCOSAMINYLTRANSFERASE"/>
    <property type="match status" value="1"/>
</dbReference>
<dbReference type="AlphaFoldDB" id="A0A7N4PMZ9"/>
<evidence type="ECO:0000256" key="12">
    <source>
        <dbReference type="ARBA" id="ARBA00023180"/>
    </source>
</evidence>
<reference evidence="14" key="3">
    <citation type="submission" date="2025-09" db="UniProtKB">
        <authorList>
            <consortium name="Ensembl"/>
        </authorList>
    </citation>
    <scope>IDENTIFICATION</scope>
</reference>
<reference evidence="14 15" key="1">
    <citation type="journal article" date="2011" name="Proc. Natl. Acad. Sci. U.S.A.">
        <title>Genetic diversity and population structure of the endangered marsupial Sarcophilus harrisii (Tasmanian devil).</title>
        <authorList>
            <person name="Miller W."/>
            <person name="Hayes V.M."/>
            <person name="Ratan A."/>
            <person name="Petersen D.C."/>
            <person name="Wittekindt N.E."/>
            <person name="Miller J."/>
            <person name="Walenz B."/>
            <person name="Knight J."/>
            <person name="Qi J."/>
            <person name="Zhao F."/>
            <person name="Wang Q."/>
            <person name="Bedoya-Reina O.C."/>
            <person name="Katiyar N."/>
            <person name="Tomsho L.P."/>
            <person name="Kasson L.M."/>
            <person name="Hardie R.A."/>
            <person name="Woodbridge P."/>
            <person name="Tindall E.A."/>
            <person name="Bertelsen M.F."/>
            <person name="Dixon D."/>
            <person name="Pyecroft S."/>
            <person name="Helgen K.M."/>
            <person name="Lesk A.M."/>
            <person name="Pringle T.H."/>
            <person name="Patterson N."/>
            <person name="Zhang Y."/>
            <person name="Kreiss A."/>
            <person name="Woods G.M."/>
            <person name="Jones M.E."/>
            <person name="Schuster S.C."/>
        </authorList>
    </citation>
    <scope>NUCLEOTIDE SEQUENCE [LARGE SCALE GENOMIC DNA]</scope>
</reference>
<reference evidence="14" key="2">
    <citation type="submission" date="2025-08" db="UniProtKB">
        <authorList>
            <consortium name="Ensembl"/>
        </authorList>
    </citation>
    <scope>IDENTIFICATION</scope>
</reference>
<protein>
    <recommendedName>
        <fullName evidence="13">Hexosyltransferase</fullName>
        <ecNumber evidence="13">2.4.1.-</ecNumber>
    </recommendedName>
</protein>
<name>A0A7N4PMZ9_SARHA</name>
<evidence type="ECO:0000256" key="1">
    <source>
        <dbReference type="ARBA" id="ARBA00004323"/>
    </source>
</evidence>
<dbReference type="PANTHER" id="PTHR11214:SF151">
    <property type="entry name" value="HEXOSYLTRANSFERASE"/>
    <property type="match status" value="1"/>
</dbReference>
<dbReference type="Pfam" id="PF01762">
    <property type="entry name" value="Galactosyl_T"/>
    <property type="match status" value="1"/>
</dbReference>
<keyword evidence="15" id="KW-1185">Reference proteome</keyword>
<dbReference type="FunFam" id="3.90.550.50:FF:000001">
    <property type="entry name" value="Hexosyltransferase"/>
    <property type="match status" value="1"/>
</dbReference>
<dbReference type="InParanoid" id="A0A7N4PMZ9"/>
<keyword evidence="5" id="KW-0808">Transferase</keyword>
<accession>A0A7N4PMZ9</accession>
<sequence length="350" mass="39992">MKLIRRHLICRALLSTAFGGLLLLLVGQFVDAGTPSLDLIPLDSTELAEDILNLSLRKFEWQVQTPHPLQLKYPYSYPFLLNHPDKGEGPRGAPFLLMLVMTQPQDVGRCQAIWETWGNETLELGVIIRHLFVLGLPPPLFTKELHELLQEEDRKHGDLLQVGFLDTYRNLTLKVLMGLEWMAQYCPDARYVLKVDSDVFLNPSFLVQQVLQPNGPPWPDFITGYIYRNKGPIRSPDHKWYMPPELYLQDIYPPYCAGGGYVLSGPLALRILSVAQILKVIHLEDMFVGLCLQQLGLEPIPPPPGSFLMFPLAYEHCIYHQFALVHGFQPQELLQIWQDFQTVNKICPMP</sequence>
<keyword evidence="10" id="KW-0443">Lipid metabolism</keyword>
<evidence type="ECO:0000256" key="5">
    <source>
        <dbReference type="ARBA" id="ARBA00022679"/>
    </source>
</evidence>
<evidence type="ECO:0000313" key="15">
    <source>
        <dbReference type="Proteomes" id="UP000007648"/>
    </source>
</evidence>
<keyword evidence="7" id="KW-0735">Signal-anchor</keyword>
<evidence type="ECO:0000256" key="6">
    <source>
        <dbReference type="ARBA" id="ARBA00022692"/>
    </source>
</evidence>
<evidence type="ECO:0000256" key="3">
    <source>
        <dbReference type="ARBA" id="ARBA00008661"/>
    </source>
</evidence>
<dbReference type="OrthoDB" id="5957813at2759"/>
<dbReference type="GO" id="GO:0006629">
    <property type="term" value="P:lipid metabolic process"/>
    <property type="evidence" value="ECO:0007669"/>
    <property type="project" value="UniProtKB-KW"/>
</dbReference>
<dbReference type="GO" id="GO:0000139">
    <property type="term" value="C:Golgi membrane"/>
    <property type="evidence" value="ECO:0007669"/>
    <property type="project" value="UniProtKB-SubCell"/>
</dbReference>
<keyword evidence="9 13" id="KW-0333">Golgi apparatus</keyword>
<gene>
    <name evidence="14" type="primary">LOC116421393</name>
</gene>
<evidence type="ECO:0000256" key="8">
    <source>
        <dbReference type="ARBA" id="ARBA00022989"/>
    </source>
</evidence>
<dbReference type="Proteomes" id="UP000007648">
    <property type="component" value="Unassembled WGS sequence"/>
</dbReference>
<organism evidence="14 15">
    <name type="scientific">Sarcophilus harrisii</name>
    <name type="common">Tasmanian devil</name>
    <name type="synonym">Sarcophilus laniarius</name>
    <dbReference type="NCBI Taxonomy" id="9305"/>
    <lineage>
        <taxon>Eukaryota</taxon>
        <taxon>Metazoa</taxon>
        <taxon>Chordata</taxon>
        <taxon>Craniata</taxon>
        <taxon>Vertebrata</taxon>
        <taxon>Euteleostomi</taxon>
        <taxon>Mammalia</taxon>
        <taxon>Metatheria</taxon>
        <taxon>Dasyuromorphia</taxon>
        <taxon>Dasyuridae</taxon>
        <taxon>Sarcophilus</taxon>
    </lineage>
</organism>
<comment type="pathway">
    <text evidence="2">Protein modification; protein glycosylation.</text>
</comment>
<dbReference type="InterPro" id="IPR002659">
    <property type="entry name" value="Glyco_trans_31"/>
</dbReference>
<dbReference type="GeneID" id="116421393"/>
<evidence type="ECO:0000256" key="9">
    <source>
        <dbReference type="ARBA" id="ARBA00023034"/>
    </source>
</evidence>
<dbReference type="EC" id="2.4.1.-" evidence="13"/>
<dbReference type="GeneTree" id="ENSGT00940000163421"/>
<keyword evidence="12" id="KW-0325">Glycoprotein</keyword>
<keyword evidence="4 13" id="KW-0328">Glycosyltransferase</keyword>
<evidence type="ECO:0000313" key="14">
    <source>
        <dbReference type="Ensembl" id="ENSSHAP00000039459.1"/>
    </source>
</evidence>
<keyword evidence="6" id="KW-0812">Transmembrane</keyword>
<evidence type="ECO:0000256" key="10">
    <source>
        <dbReference type="ARBA" id="ARBA00023098"/>
    </source>
</evidence>
<dbReference type="GO" id="GO:0006493">
    <property type="term" value="P:protein O-linked glycosylation"/>
    <property type="evidence" value="ECO:0007669"/>
    <property type="project" value="TreeGrafter"/>
</dbReference>
<evidence type="ECO:0000256" key="7">
    <source>
        <dbReference type="ARBA" id="ARBA00022968"/>
    </source>
</evidence>
<dbReference type="Ensembl" id="ENSSHAT00000032763.1">
    <property type="protein sequence ID" value="ENSSHAP00000039459.1"/>
    <property type="gene ID" value="ENSSHAG00000020483.1"/>
</dbReference>
<evidence type="ECO:0000256" key="2">
    <source>
        <dbReference type="ARBA" id="ARBA00004922"/>
    </source>
</evidence>
<dbReference type="Gene3D" id="3.90.550.50">
    <property type="match status" value="1"/>
</dbReference>